<evidence type="ECO:0000313" key="2">
    <source>
        <dbReference type="Proteomes" id="UP000020529"/>
    </source>
</evidence>
<dbReference type="EMBL" id="JGCY01000245">
    <property type="protein sequence ID" value="EXY75224.1"/>
    <property type="molecule type" value="Genomic_DNA"/>
</dbReference>
<reference evidence="1 2" key="1">
    <citation type="submission" date="2014-02" db="EMBL/GenBank/DDBJ databases">
        <authorList>
            <person name="Sears C."/>
            <person name="Carroll K."/>
            <person name="Sack B.R."/>
            <person name="Qadri F."/>
            <person name="Myers L.L."/>
            <person name="Chung G.-T."/>
            <person name="Escheverria P."/>
            <person name="Fraser C.M."/>
            <person name="Sadzewicz L."/>
            <person name="Shefchek K.A."/>
            <person name="Tallon L."/>
            <person name="Das S.P."/>
            <person name="Daugherty S."/>
            <person name="Mongodin E.F."/>
        </authorList>
    </citation>
    <scope>NUCLEOTIDE SEQUENCE [LARGE SCALE GENOMIC DNA]</scope>
    <source>
        <strain evidence="2">3988T(B)14</strain>
    </source>
</reference>
<organism evidence="1 2">
    <name type="scientific">Bacteroides fragilis str. 3988T(B)14</name>
    <dbReference type="NCBI Taxonomy" id="1339315"/>
    <lineage>
        <taxon>Bacteria</taxon>
        <taxon>Pseudomonadati</taxon>
        <taxon>Bacteroidota</taxon>
        <taxon>Bacteroidia</taxon>
        <taxon>Bacteroidales</taxon>
        <taxon>Bacteroidaceae</taxon>
        <taxon>Bacteroides</taxon>
    </lineage>
</organism>
<dbReference type="AlphaFoldDB" id="A0A015SSS5"/>
<gene>
    <name evidence="1" type="ORF">M124_0945</name>
</gene>
<name>A0A015SSS5_BACFG</name>
<sequence>MGTFLFLVCFLISVLIRTFAYEKERMKEYDYATNKEA</sequence>
<evidence type="ECO:0000313" key="1">
    <source>
        <dbReference type="EMBL" id="EXY75224.1"/>
    </source>
</evidence>
<proteinExistence type="predicted"/>
<accession>A0A015SSS5</accession>
<dbReference type="Proteomes" id="UP000020529">
    <property type="component" value="Unassembled WGS sequence"/>
</dbReference>
<comment type="caution">
    <text evidence="1">The sequence shown here is derived from an EMBL/GenBank/DDBJ whole genome shotgun (WGS) entry which is preliminary data.</text>
</comment>
<dbReference type="PATRIC" id="fig|1339315.3.peg.1739"/>
<protein>
    <submittedName>
        <fullName evidence="1">Uncharacterized protein</fullName>
    </submittedName>
</protein>